<dbReference type="InterPro" id="IPR023606">
    <property type="entry name" value="CoA-Trfase_III_dom_1_sf"/>
</dbReference>
<feature type="region of interest" description="Disordered" evidence="1">
    <location>
        <begin position="328"/>
        <end position="357"/>
    </location>
</feature>
<dbReference type="Gene3D" id="3.30.1540.10">
    <property type="entry name" value="formyl-coa transferase, domain 3"/>
    <property type="match status" value="1"/>
</dbReference>
<accession>A0ABU1FDE2</accession>
<dbReference type="RefSeq" id="WP_310459010.1">
    <property type="nucleotide sequence ID" value="NZ_JAVKPH010000036.1"/>
</dbReference>
<dbReference type="Gene3D" id="3.40.50.10540">
    <property type="entry name" value="Crotonobetainyl-coa:carnitine coa-transferase, domain 1"/>
    <property type="match status" value="1"/>
</dbReference>
<dbReference type="EMBL" id="JAVKPH010000036">
    <property type="protein sequence ID" value="MDR5654869.1"/>
    <property type="molecule type" value="Genomic_DNA"/>
</dbReference>
<gene>
    <name evidence="2" type="ORF">RGD00_19845</name>
</gene>
<proteinExistence type="predicted"/>
<reference evidence="2 3" key="1">
    <citation type="submission" date="2023-09" db="EMBL/GenBank/DDBJ databases">
        <title>Xinfangfangia sedmenti sp. nov., isolated the sedment.</title>
        <authorList>
            <person name="Xu L."/>
        </authorList>
    </citation>
    <scope>NUCLEOTIDE SEQUENCE [LARGE SCALE GENOMIC DNA]</scope>
    <source>
        <strain evidence="2 3">LG-4</strain>
    </source>
</reference>
<evidence type="ECO:0000313" key="3">
    <source>
        <dbReference type="Proteomes" id="UP001247754"/>
    </source>
</evidence>
<evidence type="ECO:0000313" key="2">
    <source>
        <dbReference type="EMBL" id="MDR5654869.1"/>
    </source>
</evidence>
<dbReference type="PANTHER" id="PTHR48228">
    <property type="entry name" value="SUCCINYL-COA--D-CITRAMALATE COA-TRANSFERASE"/>
    <property type="match status" value="1"/>
</dbReference>
<comment type="caution">
    <text evidence="2">The sequence shown here is derived from an EMBL/GenBank/DDBJ whole genome shotgun (WGS) entry which is preliminary data.</text>
</comment>
<sequence length="383" mass="41040">MGPLAGLKVIELAGLGPTPFCGMLLGDLGADVLRIDRLEAADLGIDMPGKYDLRNRNKRSAAIDMKRPEGLAVLKGLIAEADILIEGFRPGVAERLGVGPEDCRALNPRLVYGRATGWGQDGPMAQMAGHDINYIALTGALDCIGPADGPPVPPLNLLGDYGGGGVYLAFGLMCAVFEARRSGQGQVVDAAMVDGVTSLMTVFHAFRQMGQLEPRRGANILDGGAPFYTCYQTSDGRYVAVGAIETRFYRTMLDRMGIDPASLPDRNDRANWPALRRRFEEVFRTRTRDEWAALLEGSDACFSPVLTLEEAPRHPHNLARGLMEERDGVAQPRPAPRFSRTPGAIARPAPARGEHTQQALADWGLDPAVTAAARQAGALADGA</sequence>
<evidence type="ECO:0000256" key="1">
    <source>
        <dbReference type="SAM" id="MobiDB-lite"/>
    </source>
</evidence>
<dbReference type="SUPFAM" id="SSF89796">
    <property type="entry name" value="CoA-transferase family III (CaiB/BaiF)"/>
    <property type="match status" value="1"/>
</dbReference>
<dbReference type="PANTHER" id="PTHR48228:SF5">
    <property type="entry name" value="ALPHA-METHYLACYL-COA RACEMASE"/>
    <property type="match status" value="1"/>
</dbReference>
<dbReference type="InterPro" id="IPR003673">
    <property type="entry name" value="CoA-Trfase_fam_III"/>
</dbReference>
<name>A0ABU1FDE2_9RHOB</name>
<organism evidence="2 3">
    <name type="scientific">Ruixingdingia sedimenti</name>
    <dbReference type="NCBI Taxonomy" id="3073604"/>
    <lineage>
        <taxon>Bacteria</taxon>
        <taxon>Pseudomonadati</taxon>
        <taxon>Pseudomonadota</taxon>
        <taxon>Alphaproteobacteria</taxon>
        <taxon>Rhodobacterales</taxon>
        <taxon>Paracoccaceae</taxon>
        <taxon>Ruixingdingia</taxon>
    </lineage>
</organism>
<feature type="compositionally biased region" description="Low complexity" evidence="1">
    <location>
        <begin position="342"/>
        <end position="351"/>
    </location>
</feature>
<dbReference type="Proteomes" id="UP001247754">
    <property type="component" value="Unassembled WGS sequence"/>
</dbReference>
<protein>
    <submittedName>
        <fullName evidence="2">CaiB/BaiF CoA-transferase family protein</fullName>
    </submittedName>
</protein>
<dbReference type="InterPro" id="IPR050509">
    <property type="entry name" value="CoA-transferase_III"/>
</dbReference>
<keyword evidence="3" id="KW-1185">Reference proteome</keyword>
<dbReference type="Pfam" id="PF02515">
    <property type="entry name" value="CoA_transf_3"/>
    <property type="match status" value="1"/>
</dbReference>
<dbReference type="InterPro" id="IPR044855">
    <property type="entry name" value="CoA-Trfase_III_dom3_sf"/>
</dbReference>